<dbReference type="Pfam" id="PF03485">
    <property type="entry name" value="Arg_tRNA_synt_N"/>
    <property type="match status" value="1"/>
</dbReference>
<evidence type="ECO:0000313" key="17">
    <source>
        <dbReference type="EnsemblMetazoa" id="AMEC006136-PA"/>
    </source>
</evidence>
<proteinExistence type="inferred from homology"/>
<accession>A0A182TPQ5</accession>
<evidence type="ECO:0000256" key="4">
    <source>
        <dbReference type="ARBA" id="ARBA00022490"/>
    </source>
</evidence>
<evidence type="ECO:0000256" key="14">
    <source>
        <dbReference type="SAM" id="Coils"/>
    </source>
</evidence>
<dbReference type="NCBIfam" id="TIGR00456">
    <property type="entry name" value="argS"/>
    <property type="match status" value="1"/>
</dbReference>
<evidence type="ECO:0000259" key="15">
    <source>
        <dbReference type="SMART" id="SM00836"/>
    </source>
</evidence>
<dbReference type="SMART" id="SM01016">
    <property type="entry name" value="Arg_tRNA_synt_N"/>
    <property type="match status" value="1"/>
</dbReference>
<dbReference type="PANTHER" id="PTHR11956">
    <property type="entry name" value="ARGINYL-TRNA SYNTHETASE"/>
    <property type="match status" value="1"/>
</dbReference>
<feature type="domain" description="Arginyl tRNA synthetase N-terminal" evidence="16">
    <location>
        <begin position="81"/>
        <end position="169"/>
    </location>
</feature>
<dbReference type="InterPro" id="IPR009080">
    <property type="entry name" value="tRNAsynth_Ia_anticodon-bd"/>
</dbReference>
<dbReference type="SUPFAM" id="SSF47323">
    <property type="entry name" value="Anticodon-binding domain of a subclass of class I aminoacyl-tRNA synthetases"/>
    <property type="match status" value="1"/>
</dbReference>
<keyword evidence="5 13" id="KW-0436">Ligase</keyword>
<feature type="coiled-coil region" evidence="14">
    <location>
        <begin position="34"/>
        <end position="61"/>
    </location>
</feature>
<dbReference type="SUPFAM" id="SSF52374">
    <property type="entry name" value="Nucleotidylyl transferase"/>
    <property type="match status" value="1"/>
</dbReference>
<dbReference type="Gene3D" id="3.30.1360.70">
    <property type="entry name" value="Arginyl tRNA synthetase N-terminal domain"/>
    <property type="match status" value="1"/>
</dbReference>
<dbReference type="EnsemblMetazoa" id="AMEC006136-RA">
    <property type="protein sequence ID" value="AMEC006136-PA"/>
    <property type="gene ID" value="AMEC006136"/>
</dbReference>
<evidence type="ECO:0000259" key="16">
    <source>
        <dbReference type="SMART" id="SM01016"/>
    </source>
</evidence>
<reference evidence="17" key="2">
    <citation type="submission" date="2020-05" db="UniProtKB">
        <authorList>
            <consortium name="EnsemblMetazoa"/>
        </authorList>
    </citation>
    <scope>IDENTIFICATION</scope>
    <source>
        <strain evidence="17">CM1001059</strain>
    </source>
</reference>
<dbReference type="FunFam" id="3.40.50.620:FF:000084">
    <property type="entry name" value="arginine--tRNA ligase, cytoplasmic"/>
    <property type="match status" value="1"/>
</dbReference>
<dbReference type="InterPro" id="IPR001278">
    <property type="entry name" value="Arg-tRNA-ligase"/>
</dbReference>
<feature type="domain" description="DALR anticodon binding" evidence="15">
    <location>
        <begin position="537"/>
        <end position="663"/>
    </location>
</feature>
<evidence type="ECO:0000256" key="11">
    <source>
        <dbReference type="ARBA" id="ARBA00049339"/>
    </source>
</evidence>
<evidence type="ECO:0000256" key="6">
    <source>
        <dbReference type="ARBA" id="ARBA00022741"/>
    </source>
</evidence>
<evidence type="ECO:0000256" key="7">
    <source>
        <dbReference type="ARBA" id="ARBA00022840"/>
    </source>
</evidence>
<dbReference type="SMART" id="SM00836">
    <property type="entry name" value="DALR_1"/>
    <property type="match status" value="1"/>
</dbReference>
<organism evidence="17 18">
    <name type="scientific">Anopheles melas</name>
    <dbReference type="NCBI Taxonomy" id="34690"/>
    <lineage>
        <taxon>Eukaryota</taxon>
        <taxon>Metazoa</taxon>
        <taxon>Ecdysozoa</taxon>
        <taxon>Arthropoda</taxon>
        <taxon>Hexapoda</taxon>
        <taxon>Insecta</taxon>
        <taxon>Pterygota</taxon>
        <taxon>Neoptera</taxon>
        <taxon>Endopterygota</taxon>
        <taxon>Diptera</taxon>
        <taxon>Nematocera</taxon>
        <taxon>Culicoidea</taxon>
        <taxon>Culicidae</taxon>
        <taxon>Anophelinae</taxon>
        <taxon>Anopheles</taxon>
    </lineage>
</organism>
<keyword evidence="8 13" id="KW-0648">Protein biosynthesis</keyword>
<evidence type="ECO:0000256" key="8">
    <source>
        <dbReference type="ARBA" id="ARBA00022917"/>
    </source>
</evidence>
<dbReference type="Proteomes" id="UP000075902">
    <property type="component" value="Unassembled WGS sequence"/>
</dbReference>
<dbReference type="Pfam" id="PF05746">
    <property type="entry name" value="DALR_1"/>
    <property type="match status" value="1"/>
</dbReference>
<dbReference type="Gene3D" id="1.10.730.10">
    <property type="entry name" value="Isoleucyl-tRNA Synthetase, Domain 1"/>
    <property type="match status" value="1"/>
</dbReference>
<dbReference type="GO" id="GO:0005829">
    <property type="term" value="C:cytosol"/>
    <property type="evidence" value="ECO:0007669"/>
    <property type="project" value="UniProtKB-SubCell"/>
</dbReference>
<evidence type="ECO:0000256" key="12">
    <source>
        <dbReference type="ARBA" id="ARBA00071644"/>
    </source>
</evidence>
<keyword evidence="9 13" id="KW-0030">Aminoacyl-tRNA synthetase</keyword>
<dbReference type="AlphaFoldDB" id="A0A182TPQ5"/>
<dbReference type="GO" id="GO:0004814">
    <property type="term" value="F:arginine-tRNA ligase activity"/>
    <property type="evidence" value="ECO:0007669"/>
    <property type="project" value="UniProtKB-EC"/>
</dbReference>
<sequence length="663" mass="75588">MAEFDSATKCIRNIEKEILLLQSEVLKTREGLGLEDDNVELKELMEENTRLKHRLEIVQSAIAQEGGSIASSDSGNQSIVGELQQVFTEAIQKAFPGLSFEAVITNSSSPKFGDYQCNSAMQIAQHLKQLSVKSSPREVAQKLVAELQKPIPCVDRLEIAGAGYVNIFLSRSYGEQRIMSILRHGIVVPSIEKKRVIVDFSSPNVAKEMHVGHLRSTIIGDSICRFLEYLGHDVLRINHIGDWGTQFGMLIAHLQDRFPNFQTESPPISDLQAFYKESKVRFDTDELFKKRAYECVVKLQSGELSYLKAWNLICDVSRKEFQTIYNRLDVKLVERGESFYQSRMEKIVEELKQDGFLEEDEGRLIMWGENRAGIPLTIVKSDGGFTYDTSDMAAIKQRLQEEKADWLIYVTDAGQATHFQTIFSCAKRAKILQECKHRVDHVGFGVVLGEDGKKFKTRSGDTVKLTELLNEGLRRAMEKLVQKERNLVLTQEELVAAQESVAYGCIKYADLSHNRNNEYVFSFDKMLEDKGNTAVYLLYAYTRIRSIARKCGGDFTNDMQKVIDSTVIRLDHEKEWKLAKVLLRFTDVMLLIMKNLSLHHLCEFVYEICTAFSEFYDSCYCIEKNKQGEIITVYPSRVLLCEATSKVLEKCFDILGLKPVHKI</sequence>
<dbReference type="FunFam" id="3.30.1360.70:FF:000002">
    <property type="entry name" value="arginine--tRNA ligase, cytoplasmic"/>
    <property type="match status" value="1"/>
</dbReference>
<dbReference type="HAMAP" id="MF_00123">
    <property type="entry name" value="Arg_tRNA_synth"/>
    <property type="match status" value="1"/>
</dbReference>
<dbReference type="EC" id="6.1.1.19" evidence="3"/>
<keyword evidence="6 13" id="KW-0547">Nucleotide-binding</keyword>
<comment type="subcellular location">
    <subcellularLocation>
        <location evidence="1">Cytoplasm</location>
        <location evidence="1">Cytosol</location>
    </subcellularLocation>
</comment>
<dbReference type="GO" id="GO:0006420">
    <property type="term" value="P:arginyl-tRNA aminoacylation"/>
    <property type="evidence" value="ECO:0007669"/>
    <property type="project" value="InterPro"/>
</dbReference>
<protein>
    <recommendedName>
        <fullName evidence="12">Probable arginine--tRNA ligase, cytoplasmic</fullName>
        <ecNumber evidence="3">6.1.1.19</ecNumber>
    </recommendedName>
    <alternativeName>
        <fullName evidence="10">Arginyl-tRNA synthetase</fullName>
    </alternativeName>
</protein>
<evidence type="ECO:0000256" key="1">
    <source>
        <dbReference type="ARBA" id="ARBA00004514"/>
    </source>
</evidence>
<feature type="coiled-coil region" evidence="14">
    <location>
        <begin position="473"/>
        <end position="500"/>
    </location>
</feature>
<dbReference type="InterPro" id="IPR005148">
    <property type="entry name" value="Arg-tRNA-synth_N"/>
</dbReference>
<dbReference type="GO" id="GO:0005524">
    <property type="term" value="F:ATP binding"/>
    <property type="evidence" value="ECO:0007669"/>
    <property type="project" value="UniProtKB-KW"/>
</dbReference>
<name>A0A182TPQ5_9DIPT</name>
<keyword evidence="18" id="KW-1185">Reference proteome</keyword>
<dbReference type="GO" id="GO:0017101">
    <property type="term" value="C:aminoacyl-tRNA synthetase multienzyme complex"/>
    <property type="evidence" value="ECO:0007669"/>
    <property type="project" value="UniProtKB-ARBA"/>
</dbReference>
<dbReference type="Pfam" id="PF00750">
    <property type="entry name" value="tRNA-synt_1d"/>
    <property type="match status" value="1"/>
</dbReference>
<dbReference type="PRINTS" id="PR01038">
    <property type="entry name" value="TRNASYNTHARG"/>
</dbReference>
<comment type="similarity">
    <text evidence="2 13">Belongs to the class-I aminoacyl-tRNA synthetase family.</text>
</comment>
<keyword evidence="4" id="KW-0963">Cytoplasm</keyword>
<dbReference type="Gene3D" id="3.40.50.620">
    <property type="entry name" value="HUPs"/>
    <property type="match status" value="1"/>
</dbReference>
<dbReference type="InterPro" id="IPR008909">
    <property type="entry name" value="DALR_anticod-bd"/>
</dbReference>
<evidence type="ECO:0000256" key="10">
    <source>
        <dbReference type="ARBA" id="ARBA00033033"/>
    </source>
</evidence>
<dbReference type="CDD" id="cd00671">
    <property type="entry name" value="ArgRS_core"/>
    <property type="match status" value="1"/>
</dbReference>
<dbReference type="PANTHER" id="PTHR11956:SF5">
    <property type="entry name" value="ARGININE--TRNA LIGASE, CYTOPLASMIC"/>
    <property type="match status" value="1"/>
</dbReference>
<dbReference type="FunFam" id="1.10.730.10:FF:000064">
    <property type="entry name" value="Probable arginine--tRNA ligase, cytoplasmic"/>
    <property type="match status" value="1"/>
</dbReference>
<dbReference type="STRING" id="34690.A0A182TPQ5"/>
<dbReference type="InterPro" id="IPR014729">
    <property type="entry name" value="Rossmann-like_a/b/a_fold"/>
</dbReference>
<dbReference type="InterPro" id="IPR035684">
    <property type="entry name" value="ArgRS_core"/>
</dbReference>
<dbReference type="SUPFAM" id="SSF55190">
    <property type="entry name" value="Arginyl-tRNA synthetase (ArgRS), N-terminal 'additional' domain"/>
    <property type="match status" value="1"/>
</dbReference>
<evidence type="ECO:0000256" key="9">
    <source>
        <dbReference type="ARBA" id="ARBA00023146"/>
    </source>
</evidence>
<evidence type="ECO:0000256" key="13">
    <source>
        <dbReference type="RuleBase" id="RU363038"/>
    </source>
</evidence>
<dbReference type="InterPro" id="IPR036695">
    <property type="entry name" value="Arg-tRNA-synth_N_sf"/>
</dbReference>
<evidence type="ECO:0000256" key="2">
    <source>
        <dbReference type="ARBA" id="ARBA00005594"/>
    </source>
</evidence>
<comment type="catalytic activity">
    <reaction evidence="11">
        <text>tRNA(Arg) + L-arginine + ATP = L-arginyl-tRNA(Arg) + AMP + diphosphate</text>
        <dbReference type="Rhea" id="RHEA:20301"/>
        <dbReference type="Rhea" id="RHEA-COMP:9658"/>
        <dbReference type="Rhea" id="RHEA-COMP:9673"/>
        <dbReference type="ChEBI" id="CHEBI:30616"/>
        <dbReference type="ChEBI" id="CHEBI:32682"/>
        <dbReference type="ChEBI" id="CHEBI:33019"/>
        <dbReference type="ChEBI" id="CHEBI:78442"/>
        <dbReference type="ChEBI" id="CHEBI:78513"/>
        <dbReference type="ChEBI" id="CHEBI:456215"/>
        <dbReference type="EC" id="6.1.1.19"/>
    </reaction>
</comment>
<dbReference type="InterPro" id="IPR001412">
    <property type="entry name" value="aa-tRNA-synth_I_CS"/>
</dbReference>
<keyword evidence="7 13" id="KW-0067">ATP-binding</keyword>
<dbReference type="PROSITE" id="PS00178">
    <property type="entry name" value="AA_TRNA_LIGASE_I"/>
    <property type="match status" value="1"/>
</dbReference>
<keyword evidence="14" id="KW-0175">Coiled coil</keyword>
<evidence type="ECO:0000256" key="3">
    <source>
        <dbReference type="ARBA" id="ARBA00012837"/>
    </source>
</evidence>
<evidence type="ECO:0000313" key="18">
    <source>
        <dbReference type="Proteomes" id="UP000075902"/>
    </source>
</evidence>
<reference evidence="18" key="1">
    <citation type="submission" date="2014-01" db="EMBL/GenBank/DDBJ databases">
        <title>The Genome Sequence of Anopheles melas CM1001059_A (V2).</title>
        <authorList>
            <consortium name="The Broad Institute Genomics Platform"/>
            <person name="Neafsey D.E."/>
            <person name="Besansky N."/>
            <person name="Howell P."/>
            <person name="Walton C."/>
            <person name="Young S.K."/>
            <person name="Zeng Q."/>
            <person name="Gargeya S."/>
            <person name="Fitzgerald M."/>
            <person name="Haas B."/>
            <person name="Abouelleil A."/>
            <person name="Allen A.W."/>
            <person name="Alvarado L."/>
            <person name="Arachchi H.M."/>
            <person name="Berlin A.M."/>
            <person name="Chapman S.B."/>
            <person name="Gainer-Dewar J."/>
            <person name="Goldberg J."/>
            <person name="Griggs A."/>
            <person name="Gujja S."/>
            <person name="Hansen M."/>
            <person name="Howarth C."/>
            <person name="Imamovic A."/>
            <person name="Ireland A."/>
            <person name="Larimer J."/>
            <person name="McCowan C."/>
            <person name="Murphy C."/>
            <person name="Pearson M."/>
            <person name="Poon T.W."/>
            <person name="Priest M."/>
            <person name="Roberts A."/>
            <person name="Saif S."/>
            <person name="Shea T."/>
            <person name="Sisk P."/>
            <person name="Sykes S."/>
            <person name="Wortman J."/>
            <person name="Nusbaum C."/>
            <person name="Birren B."/>
        </authorList>
    </citation>
    <scope>NUCLEOTIDE SEQUENCE [LARGE SCALE GENOMIC DNA]</scope>
    <source>
        <strain evidence="18">CM1001059</strain>
    </source>
</reference>
<evidence type="ECO:0000256" key="5">
    <source>
        <dbReference type="ARBA" id="ARBA00022598"/>
    </source>
</evidence>
<dbReference type="VEuPathDB" id="VectorBase:AMEC006136"/>